<proteinExistence type="predicted"/>
<protein>
    <submittedName>
        <fullName evidence="1">Phenazine biosynthesis-like protein</fullName>
    </submittedName>
</protein>
<reference evidence="1" key="1">
    <citation type="journal article" date="2020" name="Stud. Mycol.">
        <title>101 Dothideomycetes genomes: a test case for predicting lifestyles and emergence of pathogens.</title>
        <authorList>
            <person name="Haridas S."/>
            <person name="Albert R."/>
            <person name="Binder M."/>
            <person name="Bloem J."/>
            <person name="Labutti K."/>
            <person name="Salamov A."/>
            <person name="Andreopoulos B."/>
            <person name="Baker S."/>
            <person name="Barry K."/>
            <person name="Bills G."/>
            <person name="Bluhm B."/>
            <person name="Cannon C."/>
            <person name="Castanera R."/>
            <person name="Culley D."/>
            <person name="Daum C."/>
            <person name="Ezra D."/>
            <person name="Gonzalez J."/>
            <person name="Henrissat B."/>
            <person name="Kuo A."/>
            <person name="Liang C."/>
            <person name="Lipzen A."/>
            <person name="Lutzoni F."/>
            <person name="Magnuson J."/>
            <person name="Mondo S."/>
            <person name="Nolan M."/>
            <person name="Ohm R."/>
            <person name="Pangilinan J."/>
            <person name="Park H.-J."/>
            <person name="Ramirez L."/>
            <person name="Alfaro M."/>
            <person name="Sun H."/>
            <person name="Tritt A."/>
            <person name="Yoshinaga Y."/>
            <person name="Zwiers L.-H."/>
            <person name="Turgeon B."/>
            <person name="Goodwin S."/>
            <person name="Spatafora J."/>
            <person name="Crous P."/>
            <person name="Grigoriev I."/>
        </authorList>
    </citation>
    <scope>NUCLEOTIDE SEQUENCE</scope>
    <source>
        <strain evidence="1">CBS 525.71</strain>
    </source>
</reference>
<organism evidence="1 2">
    <name type="scientific">Macroventuria anomochaeta</name>
    <dbReference type="NCBI Taxonomy" id="301207"/>
    <lineage>
        <taxon>Eukaryota</taxon>
        <taxon>Fungi</taxon>
        <taxon>Dikarya</taxon>
        <taxon>Ascomycota</taxon>
        <taxon>Pezizomycotina</taxon>
        <taxon>Dothideomycetes</taxon>
        <taxon>Pleosporomycetidae</taxon>
        <taxon>Pleosporales</taxon>
        <taxon>Pleosporineae</taxon>
        <taxon>Didymellaceae</taxon>
        <taxon>Macroventuria</taxon>
    </lineage>
</organism>
<accession>A0ACB6SEH6</accession>
<dbReference type="Proteomes" id="UP000799754">
    <property type="component" value="Unassembled WGS sequence"/>
</dbReference>
<comment type="caution">
    <text evidence="1">The sequence shown here is derived from an EMBL/GenBank/DDBJ whole genome shotgun (WGS) entry which is preliminary data.</text>
</comment>
<sequence>MQLPFKTVDVFTTTPYIGNPLAIIRVPSSLRNILTEEQKQKIAREFNLSETTFLHEPVPGTEDGTADVDIFTPISRLAFAGHPTIGTAMYVSQHPEMYPGIKQLKMLAGTIPFTYSEHSGRVSVNVPHAFRIHRSRLAHPFPGKEDGSGSATVPLVSIVKGMAFNLVSMRDVQALGLPTKGLLPVEECYKAEYLDRGSGWDVGYTGTFYYTDLGIEEGIEGDAGVRKLRTRSIGTREDPGTGSASCALCCYLAIVARQSSAEQVQKFHLTQGVEMGRRCDIFITVQTTEDGKGIESVELSGTAVIVMKGSLTID</sequence>
<dbReference type="EMBL" id="MU006703">
    <property type="protein sequence ID" value="KAF2632368.1"/>
    <property type="molecule type" value="Genomic_DNA"/>
</dbReference>
<evidence type="ECO:0000313" key="2">
    <source>
        <dbReference type="Proteomes" id="UP000799754"/>
    </source>
</evidence>
<keyword evidence="2" id="KW-1185">Reference proteome</keyword>
<evidence type="ECO:0000313" key="1">
    <source>
        <dbReference type="EMBL" id="KAF2632368.1"/>
    </source>
</evidence>
<gene>
    <name evidence="1" type="ORF">BU25DRAFT_406910</name>
</gene>
<name>A0ACB6SEH6_9PLEO</name>